<keyword evidence="3" id="KW-1185">Reference proteome</keyword>
<sequence>MEKITYYYSALSKQVFILLLGCLVLFRFLLLMEVILYNINGYGELMNLGASIVLYGFYLAVCLLAFTGYKFFYTEFDEQEVIYHNRLLRKQKRVELTEIRRAHLTKRGIYLYGDGERKPLLYLPFFRWGVVSAVGVDRLYKLLKERSIEIQKDFKVLPGHGKRWKWVAILYSCMALLILGSATQTLSLVVAIFKSR</sequence>
<dbReference type="Proteomes" id="UP000466848">
    <property type="component" value="Chromosome"/>
</dbReference>
<reference evidence="2 3" key="1">
    <citation type="submission" date="2020-02" db="EMBL/GenBank/DDBJ databases">
        <authorList>
            <person name="Kim Y.B."/>
            <person name="Roh S.W."/>
        </authorList>
    </citation>
    <scope>NUCLEOTIDE SEQUENCE [LARGE SCALE GENOMIC DNA]</scope>
    <source>
        <strain evidence="2 3">DSM 103574</strain>
    </source>
</reference>
<dbReference type="EMBL" id="CP048649">
    <property type="protein sequence ID" value="QIB68923.1"/>
    <property type="molecule type" value="Genomic_DNA"/>
</dbReference>
<proteinExistence type="predicted"/>
<dbReference type="AlphaFoldDB" id="A0A858BSP7"/>
<feature type="transmembrane region" description="Helical" evidence="1">
    <location>
        <begin position="164"/>
        <end position="193"/>
    </location>
</feature>
<keyword evidence="1" id="KW-0812">Transmembrane</keyword>
<dbReference type="KEGG" id="abut:Ami103574_06120"/>
<evidence type="ECO:0000256" key="1">
    <source>
        <dbReference type="SAM" id="Phobius"/>
    </source>
</evidence>
<feature type="transmembrane region" description="Helical" evidence="1">
    <location>
        <begin position="48"/>
        <end position="69"/>
    </location>
</feature>
<keyword evidence="1" id="KW-1133">Transmembrane helix</keyword>
<dbReference type="RefSeq" id="WP_163065786.1">
    <property type="nucleotide sequence ID" value="NZ_CP048649.1"/>
</dbReference>
<feature type="transmembrane region" description="Helical" evidence="1">
    <location>
        <begin position="15"/>
        <end position="36"/>
    </location>
</feature>
<keyword evidence="1" id="KW-0472">Membrane</keyword>
<name>A0A858BSP7_9FIRM</name>
<accession>A0A858BSP7</accession>
<evidence type="ECO:0000313" key="3">
    <source>
        <dbReference type="Proteomes" id="UP000466848"/>
    </source>
</evidence>
<evidence type="ECO:0000313" key="2">
    <source>
        <dbReference type="EMBL" id="QIB68923.1"/>
    </source>
</evidence>
<protein>
    <submittedName>
        <fullName evidence="2">Uncharacterized protein</fullName>
    </submittedName>
</protein>
<gene>
    <name evidence="2" type="ORF">Ami103574_06120</name>
</gene>
<organism evidence="2 3">
    <name type="scientific">Aminipila butyrica</name>
    <dbReference type="NCBI Taxonomy" id="433296"/>
    <lineage>
        <taxon>Bacteria</taxon>
        <taxon>Bacillati</taxon>
        <taxon>Bacillota</taxon>
        <taxon>Clostridia</taxon>
        <taxon>Peptostreptococcales</taxon>
        <taxon>Anaerovoracaceae</taxon>
        <taxon>Aminipila</taxon>
    </lineage>
</organism>